<protein>
    <submittedName>
        <fullName evidence="1">Uncharacterized protein</fullName>
    </submittedName>
</protein>
<evidence type="ECO:0000313" key="1">
    <source>
        <dbReference type="EMBL" id="AFD02897.1"/>
    </source>
</evidence>
<dbReference type="GeneID" id="14005321"/>
<name>H8ZN36_9CAUD</name>
<accession>H8ZN36</accession>
<dbReference type="RefSeq" id="YP_007001548.1">
    <property type="nucleotide sequence ID" value="NC_019443.1"/>
</dbReference>
<dbReference type="Proteomes" id="UP000007597">
    <property type="component" value="Segment"/>
</dbReference>
<reference evidence="1 2" key="1">
    <citation type="submission" date="2011-07" db="EMBL/GenBank/DDBJ databases">
        <title>Viral Tagging: a high-throughput approach to explore virus-host interactions.</title>
        <authorList>
            <person name="Deng L."/>
            <person name="Sullivan M.B."/>
            <person name="Poulos B."/>
            <person name="Ignacio Espinoza J.C."/>
        </authorList>
    </citation>
    <scope>NUCLEOTIDE SEQUENCE [LARGE SCALE GENOMIC DNA]</scope>
</reference>
<dbReference type="OrthoDB" id="28437at10239"/>
<evidence type="ECO:0000313" key="2">
    <source>
        <dbReference type="Proteomes" id="UP000007597"/>
    </source>
</evidence>
<sequence length="62" mass="7740">MRIRLEPRKGNRQAEEMFRYHLHRDGYVHVSERLDRWYVFHPNANTGFWVHPTKEPNWIVHK</sequence>
<keyword evidence="2" id="KW-1185">Reference proteome</keyword>
<organism evidence="1 2">
    <name type="scientific">Synechococcus phage metaG-MbCM1</name>
    <dbReference type="NCBI Taxonomy" id="1079999"/>
    <lineage>
        <taxon>Viruses</taxon>
        <taxon>Duplodnaviria</taxon>
        <taxon>Heunggongvirae</taxon>
        <taxon>Uroviricota</taxon>
        <taxon>Caudoviricetes</taxon>
        <taxon>Pantevenvirales</taxon>
        <taxon>Kyanoviridae</taxon>
        <taxon>Galenevirus</taxon>
        <taxon>Galenevirus mbcm1</taxon>
    </lineage>
</organism>
<dbReference type="EMBL" id="JN371769">
    <property type="protein sequence ID" value="AFD02897.1"/>
    <property type="molecule type" value="Genomic_DNA"/>
</dbReference>
<proteinExistence type="predicted"/>
<dbReference type="KEGG" id="vg:14005321"/>